<dbReference type="InterPro" id="IPR003917">
    <property type="entry name" value="NADH_UbQ_OxRdtase_chain2"/>
</dbReference>
<feature type="transmembrane region" description="Helical" evidence="18">
    <location>
        <begin position="62"/>
        <end position="84"/>
    </location>
</feature>
<evidence type="ECO:0000259" key="19">
    <source>
        <dbReference type="Pfam" id="PF00361"/>
    </source>
</evidence>
<gene>
    <name evidence="20" type="primary">nad2</name>
</gene>
<evidence type="ECO:0000256" key="14">
    <source>
        <dbReference type="ARBA" id="ARBA00023075"/>
    </source>
</evidence>
<organism evidence="20">
    <name type="scientific">Endoclita minanus</name>
    <dbReference type="NCBI Taxonomy" id="2282552"/>
    <lineage>
        <taxon>Eukaryota</taxon>
        <taxon>Metazoa</taxon>
        <taxon>Ecdysozoa</taxon>
        <taxon>Arthropoda</taxon>
        <taxon>Hexapoda</taxon>
        <taxon>Insecta</taxon>
        <taxon>Pterygota</taxon>
        <taxon>Neoptera</taxon>
        <taxon>Endopterygota</taxon>
        <taxon>Lepidoptera</taxon>
        <taxon>Glossata</taxon>
        <taxon>Exoporia</taxon>
        <taxon>Hepialoidea</taxon>
        <taxon>Hepialidae</taxon>
        <taxon>Endoclita</taxon>
    </lineage>
</organism>
<keyword evidence="10 18" id="KW-1278">Translocase</keyword>
<evidence type="ECO:0000256" key="6">
    <source>
        <dbReference type="ARBA" id="ARBA00022448"/>
    </source>
</evidence>
<feature type="transmembrane region" description="Helical" evidence="18">
    <location>
        <begin position="315"/>
        <end position="338"/>
    </location>
</feature>
<dbReference type="Pfam" id="PF00361">
    <property type="entry name" value="Proton_antipo_M"/>
    <property type="match status" value="1"/>
</dbReference>
<keyword evidence="11 18" id="KW-0249">Electron transport</keyword>
<sequence>MYLNLNSTKLFFMIILFFSSLISISSNSWLGCWIGLEINLLSFIPLISNNDNLLYSEASLKYFLVQALASSNLLFLILLFSFMSNFFDIQNNLIKILLNSSLLMKMGASPFHFWFTQILEGMTWFNSLILMTWQKITPLILLSYCYNYYLMIFTIILSSMFGAIGGLNQISLRKLMAYSSINHLSWMIMALIINENLFLFYLMIYFFLNFIMCMMFYLTNSFFLNQLFYLNYLPLIKFFIFLNLLSLGGLPPFLGFLSKWMVINYLIMSNMYMMSFLLIMFTLISLYYYVRISYSAFLMNYLKIKWFKLNINNKFNLFMIFTLMSLISLILSTILFYLN</sequence>
<name>A0A411DA54_9NEOP</name>
<dbReference type="GO" id="GO:0008137">
    <property type="term" value="F:NADH dehydrogenase (ubiquinone) activity"/>
    <property type="evidence" value="ECO:0007669"/>
    <property type="project" value="UniProtKB-EC"/>
</dbReference>
<dbReference type="PANTHER" id="PTHR46552:SF1">
    <property type="entry name" value="NADH-UBIQUINONE OXIDOREDUCTASE CHAIN 2"/>
    <property type="match status" value="1"/>
</dbReference>
<evidence type="ECO:0000256" key="4">
    <source>
        <dbReference type="ARBA" id="ARBA00012944"/>
    </source>
</evidence>
<evidence type="ECO:0000256" key="7">
    <source>
        <dbReference type="ARBA" id="ARBA00022660"/>
    </source>
</evidence>
<evidence type="ECO:0000256" key="2">
    <source>
        <dbReference type="ARBA" id="ARBA00004448"/>
    </source>
</evidence>
<feature type="transmembrane region" description="Helical" evidence="18">
    <location>
        <begin position="230"/>
        <end position="251"/>
    </location>
</feature>
<feature type="domain" description="NADH:quinone oxidoreductase/Mrp antiporter transmembrane" evidence="19">
    <location>
        <begin position="26"/>
        <end position="284"/>
    </location>
</feature>
<dbReference type="EC" id="7.1.1.2" evidence="4 18"/>
<keyword evidence="16 18" id="KW-0472">Membrane</keyword>
<evidence type="ECO:0000256" key="16">
    <source>
        <dbReference type="ARBA" id="ARBA00023136"/>
    </source>
</evidence>
<proteinExistence type="inferred from homology"/>
<comment type="subcellular location">
    <subcellularLocation>
        <location evidence="2 18">Mitochondrion inner membrane</location>
        <topology evidence="2 18">Multi-pass membrane protein</topology>
    </subcellularLocation>
</comment>
<comment type="function">
    <text evidence="18">Core subunit of the mitochondrial membrane respiratory chain NADH dehydrogenase (Complex I) which catalyzes electron transfer from NADH through the respiratory chain, using ubiquinone as an electron acceptor. Essential for the catalytic activity and assembly of complex I.</text>
</comment>
<keyword evidence="14 18" id="KW-0830">Ubiquinone</keyword>
<dbReference type="InterPro" id="IPR050175">
    <property type="entry name" value="Complex_I_Subunit_2"/>
</dbReference>
<keyword evidence="7 18" id="KW-0679">Respiratory chain</keyword>
<evidence type="ECO:0000256" key="3">
    <source>
        <dbReference type="ARBA" id="ARBA00007012"/>
    </source>
</evidence>
<comment type="function">
    <text evidence="1">Core subunit of the mitochondrial membrane respiratory chain NADH dehydrogenase (Complex I) that is believed to belong to the minimal assembly required for catalysis. Complex I functions in the transfer of electrons from NADH to the respiratory chain. The immediate electron acceptor for the enzyme is believed to be ubiquinone.</text>
</comment>
<feature type="transmembrane region" description="Helical" evidence="18">
    <location>
        <begin position="96"/>
        <end position="115"/>
    </location>
</feature>
<reference evidence="20" key="1">
    <citation type="submission" date="2018-01" db="EMBL/GenBank/DDBJ databases">
        <authorList>
            <person name="Zhang S."/>
            <person name="Zhang W."/>
            <person name="Shu J."/>
        </authorList>
    </citation>
    <scope>NUCLEOTIDE SEQUENCE</scope>
</reference>
<evidence type="ECO:0000256" key="8">
    <source>
        <dbReference type="ARBA" id="ARBA00022692"/>
    </source>
</evidence>
<protein>
    <recommendedName>
        <fullName evidence="5 18">NADH-ubiquinone oxidoreductase chain 2</fullName>
        <ecNumber evidence="4 18">7.1.1.2</ecNumber>
    </recommendedName>
</protein>
<keyword evidence="9 18" id="KW-0999">Mitochondrion inner membrane</keyword>
<dbReference type="AlphaFoldDB" id="A0A411DA54"/>
<dbReference type="InterPro" id="IPR001750">
    <property type="entry name" value="ND/Mrp_TM"/>
</dbReference>
<geneLocation type="mitochondrion" evidence="20"/>
<evidence type="ECO:0000256" key="11">
    <source>
        <dbReference type="ARBA" id="ARBA00022982"/>
    </source>
</evidence>
<evidence type="ECO:0000256" key="5">
    <source>
        <dbReference type="ARBA" id="ARBA00021008"/>
    </source>
</evidence>
<evidence type="ECO:0000256" key="1">
    <source>
        <dbReference type="ARBA" id="ARBA00003257"/>
    </source>
</evidence>
<feature type="transmembrane region" description="Helical" evidence="18">
    <location>
        <begin position="12"/>
        <end position="36"/>
    </location>
</feature>
<evidence type="ECO:0000313" key="20">
    <source>
        <dbReference type="EMBL" id="QAY82079.1"/>
    </source>
</evidence>
<accession>A0A411DA54</accession>
<comment type="similarity">
    <text evidence="3 18">Belongs to the complex I subunit 2 family.</text>
</comment>
<dbReference type="PANTHER" id="PTHR46552">
    <property type="entry name" value="NADH-UBIQUINONE OXIDOREDUCTASE CHAIN 2"/>
    <property type="match status" value="1"/>
</dbReference>
<comment type="catalytic activity">
    <reaction evidence="17 18">
        <text>a ubiquinone + NADH + 5 H(+)(in) = a ubiquinol + NAD(+) + 4 H(+)(out)</text>
        <dbReference type="Rhea" id="RHEA:29091"/>
        <dbReference type="Rhea" id="RHEA-COMP:9565"/>
        <dbReference type="Rhea" id="RHEA-COMP:9566"/>
        <dbReference type="ChEBI" id="CHEBI:15378"/>
        <dbReference type="ChEBI" id="CHEBI:16389"/>
        <dbReference type="ChEBI" id="CHEBI:17976"/>
        <dbReference type="ChEBI" id="CHEBI:57540"/>
        <dbReference type="ChEBI" id="CHEBI:57945"/>
        <dbReference type="EC" id="7.1.1.2"/>
    </reaction>
</comment>
<keyword evidence="15 18" id="KW-0496">Mitochondrion</keyword>
<evidence type="ECO:0000256" key="9">
    <source>
        <dbReference type="ARBA" id="ARBA00022792"/>
    </source>
</evidence>
<evidence type="ECO:0000256" key="15">
    <source>
        <dbReference type="ARBA" id="ARBA00023128"/>
    </source>
</evidence>
<feature type="transmembrane region" description="Helical" evidence="18">
    <location>
        <begin position="271"/>
        <end position="294"/>
    </location>
</feature>
<keyword evidence="6" id="KW-0813">Transport</keyword>
<dbReference type="EMBL" id="MG763747">
    <property type="protein sequence ID" value="QAY82079.1"/>
    <property type="molecule type" value="Genomic_DNA"/>
</dbReference>
<keyword evidence="8 18" id="KW-0812">Transmembrane</keyword>
<evidence type="ECO:0000256" key="10">
    <source>
        <dbReference type="ARBA" id="ARBA00022967"/>
    </source>
</evidence>
<dbReference type="GO" id="GO:0006120">
    <property type="term" value="P:mitochondrial electron transport, NADH to ubiquinone"/>
    <property type="evidence" value="ECO:0007669"/>
    <property type="project" value="InterPro"/>
</dbReference>
<evidence type="ECO:0000256" key="13">
    <source>
        <dbReference type="ARBA" id="ARBA00023027"/>
    </source>
</evidence>
<evidence type="ECO:0000256" key="17">
    <source>
        <dbReference type="ARBA" id="ARBA00049551"/>
    </source>
</evidence>
<dbReference type="PRINTS" id="PR01436">
    <property type="entry name" value="NADHDHGNASE2"/>
</dbReference>
<feature type="transmembrane region" description="Helical" evidence="18">
    <location>
        <begin position="148"/>
        <end position="168"/>
    </location>
</feature>
<dbReference type="GO" id="GO:0005743">
    <property type="term" value="C:mitochondrial inner membrane"/>
    <property type="evidence" value="ECO:0007669"/>
    <property type="project" value="UniProtKB-SubCell"/>
</dbReference>
<evidence type="ECO:0000256" key="12">
    <source>
        <dbReference type="ARBA" id="ARBA00022989"/>
    </source>
</evidence>
<evidence type="ECO:0000256" key="18">
    <source>
        <dbReference type="RuleBase" id="RU003403"/>
    </source>
</evidence>
<keyword evidence="13 18" id="KW-0520">NAD</keyword>
<keyword evidence="12 18" id="KW-1133">Transmembrane helix</keyword>